<evidence type="ECO:0000313" key="5">
    <source>
        <dbReference type="Proteomes" id="UP001253545"/>
    </source>
</evidence>
<dbReference type="Gene3D" id="3.30.420.10">
    <property type="entry name" value="Ribonuclease H-like superfamily/Ribonuclease H"/>
    <property type="match status" value="1"/>
</dbReference>
<evidence type="ECO:0000256" key="1">
    <source>
        <dbReference type="ARBA" id="ARBA00009964"/>
    </source>
</evidence>
<comment type="similarity">
    <text evidence="1">Belongs to the transposase 8 family.</text>
</comment>
<feature type="domain" description="Integrase catalytic" evidence="3">
    <location>
        <begin position="230"/>
        <end position="396"/>
    </location>
</feature>
<protein>
    <submittedName>
        <fullName evidence="4">IS3 family transposase</fullName>
    </submittedName>
</protein>
<dbReference type="Pfam" id="PF13333">
    <property type="entry name" value="rve_2"/>
    <property type="match status" value="1"/>
</dbReference>
<name>A0ABU2ZVL5_9ALTE</name>
<dbReference type="Gene3D" id="1.10.10.60">
    <property type="entry name" value="Homeodomain-like"/>
    <property type="match status" value="1"/>
</dbReference>
<evidence type="ECO:0000259" key="3">
    <source>
        <dbReference type="PROSITE" id="PS50994"/>
    </source>
</evidence>
<gene>
    <name evidence="4" type="ORF">RM552_17655</name>
</gene>
<dbReference type="InterPro" id="IPR025948">
    <property type="entry name" value="HTH-like_dom"/>
</dbReference>
<feature type="coiled-coil region" evidence="2">
    <location>
        <begin position="76"/>
        <end position="103"/>
    </location>
</feature>
<dbReference type="PROSITE" id="PS50994">
    <property type="entry name" value="INTEGRASE"/>
    <property type="match status" value="1"/>
</dbReference>
<sequence length="398" mass="46399">MPRYTNPRKTWFYPIDFKIKAVELSLKDEVMSKDVAEALDIHPLMLSRWRKEYREGKYKNAPKYQTEQEVMKNLPSKKELKAIEKLKKENERLKMENDLLKKATVSGGNPSERFGFIKENGQSLGVRYLCAWLNVSRSGYYAWLKRGQSKRAIADAQLLVHIRKVFTDNHETYGSPRVFHALKRQGIVASRKRVARLMRENGLRARALKTYAKPARLKLFYQDIANKRLAEDKPSNVNQQWSGDLTYLKVGSQWHYLAVVIDLYSRRVIGWAFGESKTVALTMKALKQAVRRRKPRSTVLFHTDRGAEYRANQVQHYLETHNIVSSMNRPGCCTDNAEVESFFHSLKADIIRGFKFDKASDLQSKLRSYLDYFYNRQRLHSSLSYKTPAEFELAAQQK</sequence>
<dbReference type="Pfam" id="PF13276">
    <property type="entry name" value="HTH_21"/>
    <property type="match status" value="1"/>
</dbReference>
<dbReference type="PANTHER" id="PTHR46889:SF4">
    <property type="entry name" value="TRANSPOSASE INSO FOR INSERTION SEQUENCE ELEMENT IS911B-RELATED"/>
    <property type="match status" value="1"/>
</dbReference>
<dbReference type="RefSeq" id="WP_311370208.1">
    <property type="nucleotide sequence ID" value="NZ_JAVRHX010000014.1"/>
</dbReference>
<keyword evidence="5" id="KW-1185">Reference proteome</keyword>
<dbReference type="Proteomes" id="UP001253545">
    <property type="component" value="Unassembled WGS sequence"/>
</dbReference>
<reference evidence="4 5" key="1">
    <citation type="submission" date="2023-09" db="EMBL/GenBank/DDBJ databases">
        <authorList>
            <person name="Rey-Velasco X."/>
        </authorList>
    </citation>
    <scope>NUCLEOTIDE SEQUENCE [LARGE SCALE GENOMIC DNA]</scope>
    <source>
        <strain evidence="4 5">P117</strain>
    </source>
</reference>
<dbReference type="InterPro" id="IPR048020">
    <property type="entry name" value="Transpos_IS3"/>
</dbReference>
<dbReference type="InterPro" id="IPR050900">
    <property type="entry name" value="Transposase_IS3/IS150/IS904"/>
</dbReference>
<evidence type="ECO:0000256" key="2">
    <source>
        <dbReference type="SAM" id="Coils"/>
    </source>
</evidence>
<dbReference type="InterPro" id="IPR001584">
    <property type="entry name" value="Integrase_cat-core"/>
</dbReference>
<dbReference type="NCBIfam" id="NF033516">
    <property type="entry name" value="transpos_IS3"/>
    <property type="match status" value="1"/>
</dbReference>
<dbReference type="EMBL" id="JAVRHX010000014">
    <property type="protein sequence ID" value="MDT0596683.1"/>
    <property type="molecule type" value="Genomic_DNA"/>
</dbReference>
<keyword evidence="2" id="KW-0175">Coiled coil</keyword>
<dbReference type="Pfam" id="PF01527">
    <property type="entry name" value="HTH_Tnp_1"/>
    <property type="match status" value="1"/>
</dbReference>
<comment type="caution">
    <text evidence="4">The sequence shown here is derived from an EMBL/GenBank/DDBJ whole genome shotgun (WGS) entry which is preliminary data.</text>
</comment>
<evidence type="ECO:0000313" key="4">
    <source>
        <dbReference type="EMBL" id="MDT0596683.1"/>
    </source>
</evidence>
<dbReference type="InterPro" id="IPR009057">
    <property type="entry name" value="Homeodomain-like_sf"/>
</dbReference>
<dbReference type="InterPro" id="IPR012337">
    <property type="entry name" value="RNaseH-like_sf"/>
</dbReference>
<accession>A0ABU2ZVL5</accession>
<dbReference type="SUPFAM" id="SSF53098">
    <property type="entry name" value="Ribonuclease H-like"/>
    <property type="match status" value="1"/>
</dbReference>
<organism evidence="4 5">
    <name type="scientific">Glaciecola petra</name>
    <dbReference type="NCBI Taxonomy" id="3075602"/>
    <lineage>
        <taxon>Bacteria</taxon>
        <taxon>Pseudomonadati</taxon>
        <taxon>Pseudomonadota</taxon>
        <taxon>Gammaproteobacteria</taxon>
        <taxon>Alteromonadales</taxon>
        <taxon>Alteromonadaceae</taxon>
        <taxon>Glaciecola</taxon>
    </lineage>
</organism>
<dbReference type="InterPro" id="IPR002514">
    <property type="entry name" value="Transposase_8"/>
</dbReference>
<proteinExistence type="inferred from homology"/>
<dbReference type="PANTHER" id="PTHR46889">
    <property type="entry name" value="TRANSPOSASE INSF FOR INSERTION SEQUENCE IS3B-RELATED"/>
    <property type="match status" value="1"/>
</dbReference>
<dbReference type="SUPFAM" id="SSF46689">
    <property type="entry name" value="Homeodomain-like"/>
    <property type="match status" value="1"/>
</dbReference>
<dbReference type="InterPro" id="IPR036397">
    <property type="entry name" value="RNaseH_sf"/>
</dbReference>
<dbReference type="Pfam" id="PF00665">
    <property type="entry name" value="rve"/>
    <property type="match status" value="1"/>
</dbReference>